<dbReference type="EMBL" id="FXAZ01000004">
    <property type="protein sequence ID" value="SMG50190.1"/>
    <property type="molecule type" value="Genomic_DNA"/>
</dbReference>
<evidence type="ECO:0000313" key="4">
    <source>
        <dbReference type="Proteomes" id="UP000193834"/>
    </source>
</evidence>
<proteinExistence type="predicted"/>
<dbReference type="RefSeq" id="WP_244903422.1">
    <property type="nucleotide sequence ID" value="NZ_FXAZ01000004.1"/>
</dbReference>
<accession>A0A1X7L8X3</accession>
<evidence type="ECO:0000313" key="3">
    <source>
        <dbReference type="EMBL" id="SMG50190.1"/>
    </source>
</evidence>
<protein>
    <submittedName>
        <fullName evidence="3">Uncharacterized protein</fullName>
    </submittedName>
</protein>
<keyword evidence="4" id="KW-1185">Reference proteome</keyword>
<feature type="compositionally biased region" description="Polar residues" evidence="1">
    <location>
        <begin position="64"/>
        <end position="74"/>
    </location>
</feature>
<gene>
    <name evidence="3" type="ORF">SAMN06295960_3097</name>
</gene>
<organism evidence="3 4">
    <name type="scientific">Paenibacillus aquistagni</name>
    <dbReference type="NCBI Taxonomy" id="1852522"/>
    <lineage>
        <taxon>Bacteria</taxon>
        <taxon>Bacillati</taxon>
        <taxon>Bacillota</taxon>
        <taxon>Bacilli</taxon>
        <taxon>Bacillales</taxon>
        <taxon>Paenibacillaceae</taxon>
        <taxon>Paenibacillus</taxon>
    </lineage>
</organism>
<feature type="chain" id="PRO_5013231101" evidence="2">
    <location>
        <begin position="36"/>
        <end position="233"/>
    </location>
</feature>
<dbReference type="STRING" id="1852522.SAMN06295960_3097"/>
<feature type="signal peptide" evidence="2">
    <location>
        <begin position="1"/>
        <end position="35"/>
    </location>
</feature>
<evidence type="ECO:0000256" key="1">
    <source>
        <dbReference type="SAM" id="MobiDB-lite"/>
    </source>
</evidence>
<reference evidence="3 4" key="1">
    <citation type="submission" date="2017-04" db="EMBL/GenBank/DDBJ databases">
        <authorList>
            <person name="Afonso C.L."/>
            <person name="Miller P.J."/>
            <person name="Scott M.A."/>
            <person name="Spackman E."/>
            <person name="Goraichik I."/>
            <person name="Dimitrov K.M."/>
            <person name="Suarez D.L."/>
            <person name="Swayne D.E."/>
        </authorList>
    </citation>
    <scope>NUCLEOTIDE SEQUENCE [LARGE SCALE GENOMIC DNA]</scope>
    <source>
        <strain evidence="3 4">11</strain>
    </source>
</reference>
<sequence>MRKRWIRSVILSTSLLIAVWGMSACSSGTSSTASADTSALEKKIVELENENKALKAKLEAAEGSNDTNRGNQAVSEEEPVQAVVADKTPTLEANKAVTVDKYAEVTLLGSKFKKKVTPPNPDSFYTYYEVKENENIYLDTVIKVKSLLTIGKSADEFLSVDVLYDGQYEYGTFSTIEDRGGADFTYTNITRIEPLKSGVIHFLAEVPEDISKDDKPVMIKVKIEDQEYTFQVK</sequence>
<name>A0A1X7L8X3_9BACL</name>
<feature type="region of interest" description="Disordered" evidence="1">
    <location>
        <begin position="58"/>
        <end position="80"/>
    </location>
</feature>
<dbReference type="AlphaFoldDB" id="A0A1X7L8X3"/>
<evidence type="ECO:0000256" key="2">
    <source>
        <dbReference type="SAM" id="SignalP"/>
    </source>
</evidence>
<keyword evidence="2" id="KW-0732">Signal</keyword>
<dbReference type="PROSITE" id="PS51257">
    <property type="entry name" value="PROKAR_LIPOPROTEIN"/>
    <property type="match status" value="1"/>
</dbReference>
<dbReference type="Proteomes" id="UP000193834">
    <property type="component" value="Unassembled WGS sequence"/>
</dbReference>